<dbReference type="RefSeq" id="WP_201090833.1">
    <property type="nucleotide sequence ID" value="NZ_CP067393.1"/>
</dbReference>
<evidence type="ECO:0000313" key="20">
    <source>
        <dbReference type="Proteomes" id="UP000595278"/>
    </source>
</evidence>
<dbReference type="PRINTS" id="PR00834">
    <property type="entry name" value="PROTEASES2C"/>
</dbReference>
<comment type="catalytic activity">
    <reaction evidence="1">
        <text>Acts on substrates that are at least partially unfolded. The cleavage site P1 residue is normally between a pair of hydrophobic residues, such as Val-|-Val.</text>
        <dbReference type="EC" id="3.4.21.107"/>
    </reaction>
</comment>
<evidence type="ECO:0000256" key="1">
    <source>
        <dbReference type="ARBA" id="ARBA00001772"/>
    </source>
</evidence>
<comment type="subcellular location">
    <subcellularLocation>
        <location evidence="3">Periplasm</location>
    </subcellularLocation>
</comment>
<evidence type="ECO:0000256" key="9">
    <source>
        <dbReference type="ARBA" id="ARBA00022737"/>
    </source>
</evidence>
<dbReference type="SMART" id="SM00228">
    <property type="entry name" value="PDZ"/>
    <property type="match status" value="2"/>
</dbReference>
<accession>A0A974RW77</accession>
<comment type="function">
    <text evidence="2">Might be efficient in the degradation of transiently denatured and unfolded proteins which accumulate in the periplasm following stress conditions.</text>
</comment>
<keyword evidence="7" id="KW-0645">Protease</keyword>
<evidence type="ECO:0000256" key="17">
    <source>
        <dbReference type="SAM" id="SignalP"/>
    </source>
</evidence>
<feature type="active site" description="Charge relay system" evidence="15">
    <location>
        <position position="136"/>
    </location>
</feature>
<dbReference type="Pfam" id="PF13365">
    <property type="entry name" value="Trypsin_2"/>
    <property type="match status" value="1"/>
</dbReference>
<dbReference type="PANTHER" id="PTHR22939">
    <property type="entry name" value="SERINE PROTEASE FAMILY S1C HTRA-RELATED"/>
    <property type="match status" value="1"/>
</dbReference>
<dbReference type="Proteomes" id="UP000595278">
    <property type="component" value="Chromosome"/>
</dbReference>
<feature type="domain" description="PDZ" evidence="18">
    <location>
        <begin position="363"/>
        <end position="432"/>
    </location>
</feature>
<evidence type="ECO:0000256" key="7">
    <source>
        <dbReference type="ARBA" id="ARBA00022670"/>
    </source>
</evidence>
<sequence>MQKLIKHLFQLLFIVCIGQISLLQAADLPDFSKLVEQVSPAVVNISTSKKVANNYNRLAPDMEDIPPMFREFFREQTPNYPQYQQTRSLGSGFIISNDGYILTNNHVVNGADEIIVRLSDRRELKATLVGADSRTDVALLKVEANNLPVVKMGKSEALKVGEWVMAIGSPFGFDHSVTVGVVSAKGRSLGTESNYVPFIQTDVAINPGNSGGPLFNLNGEVVGINSQIFTRSGGFMGLSFAIPVDVAINVADQLKTSGKVQRAWLGVIIQEVSRDLAESFGLAKPAGALVVDVLPDGPAAKSGLQVGDVVLSVNDQAINRSADLPHIVGMLNAGQKANLQVVREGSHKNISIVTETLPDDKNVVSTGRVESNNGKANLMGLVVDDLTAEQKQRLAVEQGVIIRTVQRGGLAQQMGLRTNDVITHLNNQPVKSANEFKQLIDKLPKDKTSAMRILRNGFSTYITFKLAE</sequence>
<dbReference type="GO" id="GO:0006508">
    <property type="term" value="P:proteolysis"/>
    <property type="evidence" value="ECO:0007669"/>
    <property type="project" value="UniProtKB-KW"/>
</dbReference>
<reference evidence="19 20" key="1">
    <citation type="submission" date="2021-01" db="EMBL/GenBank/DDBJ databases">
        <title>Entomomonas sp. F2A isolated from a house cricket (Acheta domesticus).</title>
        <authorList>
            <person name="Spergser J."/>
            <person name="Busse H.-J."/>
        </authorList>
    </citation>
    <scope>NUCLEOTIDE SEQUENCE [LARGE SCALE GENOMIC DNA]</scope>
    <source>
        <strain evidence="19 20">F2A</strain>
    </source>
</reference>
<dbReference type="InterPro" id="IPR001478">
    <property type="entry name" value="PDZ"/>
</dbReference>
<keyword evidence="8 17" id="KW-0732">Signal</keyword>
<organism evidence="19 20">
    <name type="scientific">Entomomonas asaccharolytica</name>
    <dbReference type="NCBI Taxonomy" id="2785331"/>
    <lineage>
        <taxon>Bacteria</taxon>
        <taxon>Pseudomonadati</taxon>
        <taxon>Pseudomonadota</taxon>
        <taxon>Gammaproteobacteria</taxon>
        <taxon>Pseudomonadales</taxon>
        <taxon>Pseudomonadaceae</taxon>
        <taxon>Entomomonas</taxon>
    </lineage>
</organism>
<evidence type="ECO:0000256" key="10">
    <source>
        <dbReference type="ARBA" id="ARBA00022764"/>
    </source>
</evidence>
<keyword evidence="11" id="KW-0378">Hydrolase</keyword>
<dbReference type="Pfam" id="PF17820">
    <property type="entry name" value="PDZ_6"/>
    <property type="match status" value="1"/>
</dbReference>
<dbReference type="KEGG" id="eaz:JHT90_10830"/>
<protein>
    <recommendedName>
        <fullName evidence="6">Probable periplasmic serine endoprotease DegP-like</fullName>
        <ecNumber evidence="5">3.4.21.107</ecNumber>
    </recommendedName>
    <alternativeName>
        <fullName evidence="14">Protease Do</fullName>
    </alternativeName>
</protein>
<gene>
    <name evidence="19" type="ORF">JHT90_10830</name>
</gene>
<dbReference type="InterPro" id="IPR036034">
    <property type="entry name" value="PDZ_sf"/>
</dbReference>
<feature type="signal peptide" evidence="17">
    <location>
        <begin position="1"/>
        <end position="25"/>
    </location>
</feature>
<feature type="binding site" evidence="16">
    <location>
        <position position="106"/>
    </location>
    <ligand>
        <name>substrate</name>
    </ligand>
</feature>
<dbReference type="GO" id="GO:0042597">
    <property type="term" value="C:periplasmic space"/>
    <property type="evidence" value="ECO:0007669"/>
    <property type="project" value="UniProtKB-SubCell"/>
</dbReference>
<feature type="chain" id="PRO_5038520268" description="Probable periplasmic serine endoprotease DegP-like" evidence="17">
    <location>
        <begin position="26"/>
        <end position="468"/>
    </location>
</feature>
<evidence type="ECO:0000256" key="12">
    <source>
        <dbReference type="ARBA" id="ARBA00022825"/>
    </source>
</evidence>
<name>A0A974RW77_9GAMM</name>
<feature type="binding site" evidence="16">
    <location>
        <position position="136"/>
    </location>
    <ligand>
        <name>substrate</name>
    </ligand>
</feature>
<evidence type="ECO:0000313" key="19">
    <source>
        <dbReference type="EMBL" id="QQP84890.1"/>
    </source>
</evidence>
<dbReference type="InterPro" id="IPR041489">
    <property type="entry name" value="PDZ_6"/>
</dbReference>
<dbReference type="InterPro" id="IPR011782">
    <property type="entry name" value="Pept_S1C_Do"/>
</dbReference>
<evidence type="ECO:0000256" key="3">
    <source>
        <dbReference type="ARBA" id="ARBA00004418"/>
    </source>
</evidence>
<dbReference type="PROSITE" id="PS50106">
    <property type="entry name" value="PDZ"/>
    <property type="match status" value="2"/>
</dbReference>
<keyword evidence="9" id="KW-0677">Repeat</keyword>
<dbReference type="EC" id="3.4.21.107" evidence="5"/>
<evidence type="ECO:0000256" key="15">
    <source>
        <dbReference type="PIRSR" id="PIRSR611782-1"/>
    </source>
</evidence>
<dbReference type="AlphaFoldDB" id="A0A974RW77"/>
<feature type="active site" description="Charge relay system" evidence="15">
    <location>
        <position position="210"/>
    </location>
</feature>
<dbReference type="SUPFAM" id="SSF50156">
    <property type="entry name" value="PDZ domain-like"/>
    <property type="match status" value="2"/>
</dbReference>
<evidence type="ECO:0000259" key="18">
    <source>
        <dbReference type="PROSITE" id="PS50106"/>
    </source>
</evidence>
<evidence type="ECO:0000256" key="2">
    <source>
        <dbReference type="ARBA" id="ARBA00002610"/>
    </source>
</evidence>
<dbReference type="Gene3D" id="2.30.42.10">
    <property type="match status" value="2"/>
</dbReference>
<dbReference type="FunFam" id="2.40.10.120:FF:000007">
    <property type="entry name" value="Periplasmic serine endoprotease DegP-like"/>
    <property type="match status" value="1"/>
</dbReference>
<evidence type="ECO:0000256" key="4">
    <source>
        <dbReference type="ARBA" id="ARBA00010541"/>
    </source>
</evidence>
<keyword evidence="20" id="KW-1185">Reference proteome</keyword>
<evidence type="ECO:0000256" key="8">
    <source>
        <dbReference type="ARBA" id="ARBA00022729"/>
    </source>
</evidence>
<proteinExistence type="inferred from homology"/>
<evidence type="ECO:0000256" key="6">
    <source>
        <dbReference type="ARBA" id="ARBA00013958"/>
    </source>
</evidence>
<evidence type="ECO:0000256" key="16">
    <source>
        <dbReference type="PIRSR" id="PIRSR611782-2"/>
    </source>
</evidence>
<dbReference type="InterPro" id="IPR001940">
    <property type="entry name" value="Peptidase_S1C"/>
</dbReference>
<feature type="active site" description="Charge relay system" evidence="15">
    <location>
        <position position="106"/>
    </location>
</feature>
<dbReference type="EMBL" id="CP067393">
    <property type="protein sequence ID" value="QQP84890.1"/>
    <property type="molecule type" value="Genomic_DNA"/>
</dbReference>
<dbReference type="InterPro" id="IPR009003">
    <property type="entry name" value="Peptidase_S1_PA"/>
</dbReference>
<keyword evidence="10" id="KW-0574">Periplasm</keyword>
<evidence type="ECO:0000256" key="5">
    <source>
        <dbReference type="ARBA" id="ARBA00013035"/>
    </source>
</evidence>
<keyword evidence="13" id="KW-0346">Stress response</keyword>
<evidence type="ECO:0000256" key="14">
    <source>
        <dbReference type="ARBA" id="ARBA00032850"/>
    </source>
</evidence>
<dbReference type="SUPFAM" id="SSF50494">
    <property type="entry name" value="Trypsin-like serine proteases"/>
    <property type="match status" value="1"/>
</dbReference>
<evidence type="ECO:0000256" key="11">
    <source>
        <dbReference type="ARBA" id="ARBA00022801"/>
    </source>
</evidence>
<comment type="similarity">
    <text evidence="4">Belongs to the peptidase S1C family.</text>
</comment>
<dbReference type="NCBIfam" id="TIGR02037">
    <property type="entry name" value="degP_htrA_DO"/>
    <property type="match status" value="1"/>
</dbReference>
<dbReference type="Pfam" id="PF13180">
    <property type="entry name" value="PDZ_2"/>
    <property type="match status" value="1"/>
</dbReference>
<dbReference type="GO" id="GO:0004252">
    <property type="term" value="F:serine-type endopeptidase activity"/>
    <property type="evidence" value="ECO:0007669"/>
    <property type="project" value="InterPro"/>
</dbReference>
<evidence type="ECO:0000256" key="13">
    <source>
        <dbReference type="ARBA" id="ARBA00023016"/>
    </source>
</evidence>
<dbReference type="CDD" id="cd10839">
    <property type="entry name" value="cpPDZ1_DegP-like"/>
    <property type="match status" value="1"/>
</dbReference>
<feature type="binding site" evidence="16">
    <location>
        <begin position="208"/>
        <end position="210"/>
    </location>
    <ligand>
        <name>substrate</name>
    </ligand>
</feature>
<dbReference type="Gene3D" id="2.40.10.120">
    <property type="match status" value="1"/>
</dbReference>
<dbReference type="PANTHER" id="PTHR22939:SF130">
    <property type="entry name" value="PERIPLASMIC SERINE ENDOPROTEASE DEGP-LIKE-RELATED"/>
    <property type="match status" value="1"/>
</dbReference>
<keyword evidence="12" id="KW-0720">Serine protease</keyword>
<feature type="domain" description="PDZ" evidence="18">
    <location>
        <begin position="249"/>
        <end position="345"/>
    </location>
</feature>